<organism evidence="1 2">
    <name type="scientific">Lecanicillium saksenae</name>
    <dbReference type="NCBI Taxonomy" id="468837"/>
    <lineage>
        <taxon>Eukaryota</taxon>
        <taxon>Fungi</taxon>
        <taxon>Dikarya</taxon>
        <taxon>Ascomycota</taxon>
        <taxon>Pezizomycotina</taxon>
        <taxon>Sordariomycetes</taxon>
        <taxon>Hypocreomycetidae</taxon>
        <taxon>Hypocreales</taxon>
        <taxon>Cordycipitaceae</taxon>
        <taxon>Lecanicillium</taxon>
    </lineage>
</organism>
<protein>
    <submittedName>
        <fullName evidence="1">Uncharacterized protein</fullName>
    </submittedName>
</protein>
<proteinExistence type="predicted"/>
<evidence type="ECO:0000313" key="1">
    <source>
        <dbReference type="EMBL" id="KAJ3490698.1"/>
    </source>
</evidence>
<gene>
    <name evidence="1" type="ORF">NLG97_g5733</name>
</gene>
<keyword evidence="2" id="KW-1185">Reference proteome</keyword>
<dbReference type="EMBL" id="JANAKD010000677">
    <property type="protein sequence ID" value="KAJ3490698.1"/>
    <property type="molecule type" value="Genomic_DNA"/>
</dbReference>
<accession>A0ACC1QU64</accession>
<comment type="caution">
    <text evidence="1">The sequence shown here is derived from an EMBL/GenBank/DDBJ whole genome shotgun (WGS) entry which is preliminary data.</text>
</comment>
<sequence length="177" mass="19434">MAKQNEQNAADAFDSQFLSDQWSAVDRSDFEHKTRSSSSTGSGAATATESASPRFDDSSLFQELLQGKCESPYGINDFVCTENYTTVPPSFENTTPSTSSAAAAAAASSDGRLRCFDHGCGGRTFSSPENYRRHVRERERPVDAVCMFCLAFFTRKSNRDQHILSGKCKMSNSGRHD</sequence>
<reference evidence="1" key="1">
    <citation type="submission" date="2022-07" db="EMBL/GenBank/DDBJ databases">
        <title>Genome Sequence of Lecanicillium saksenae.</title>
        <authorList>
            <person name="Buettner E."/>
        </authorList>
    </citation>
    <scope>NUCLEOTIDE SEQUENCE</scope>
    <source>
        <strain evidence="1">VT-O1</strain>
    </source>
</reference>
<dbReference type="Proteomes" id="UP001148737">
    <property type="component" value="Unassembled WGS sequence"/>
</dbReference>
<evidence type="ECO:0000313" key="2">
    <source>
        <dbReference type="Proteomes" id="UP001148737"/>
    </source>
</evidence>
<name>A0ACC1QU64_9HYPO</name>